<evidence type="ECO:0000256" key="2">
    <source>
        <dbReference type="ARBA" id="ARBA00040363"/>
    </source>
</evidence>
<dbReference type="AlphaFoldDB" id="V5FEA6"/>
<dbReference type="Gene3D" id="3.50.50.60">
    <property type="entry name" value="FAD/NAD(P)-binding domain"/>
    <property type="match status" value="1"/>
</dbReference>
<dbReference type="RefSeq" id="WP_023404347.1">
    <property type="nucleotide sequence ID" value="NZ_BAUJ01000031.1"/>
</dbReference>
<dbReference type="PANTHER" id="PTHR42685">
    <property type="entry name" value="GERANYLGERANYL DIPHOSPHATE REDUCTASE"/>
    <property type="match status" value="1"/>
</dbReference>
<dbReference type="eggNOG" id="COG0644">
    <property type="taxonomic scope" value="Bacteria"/>
</dbReference>
<dbReference type="InterPro" id="IPR036188">
    <property type="entry name" value="FAD/NAD-bd_sf"/>
</dbReference>
<evidence type="ECO:0000256" key="1">
    <source>
        <dbReference type="ARBA" id="ARBA00038079"/>
    </source>
</evidence>
<sequence>MGSIVSSEVDVVIVGAGVAGTTCAIKLQKAGFQVMLVDRRKSLEDYKTLCTHFIQPFSIPGFKQLGLSHLFSEQNSVATKAAFFVPGGVIDPEGTYGGNELTTNAYNLERRVMDPLLRQAAIDCGVELRLGTAMEQCEQNDSGFSVTLSSQEADYTVTCDQVIAADGRRSKLARLMEVESRTYPNDRAAYFCYCTGIEAPKNNRSLFSLNNDEMSFLYPLIGGRSLLSVYIHADRAKKWNLSYSSFDNLLALFKAHLPDVDFSQARLESKIYSYAKYDNQLREPVNSKVAFIGDASLSLDPMSGVGCSFAMKSAMLLGDAIIEYGISNAIQRESALDSYAQAYHAFFDSHAKGIIADAQVGKNIDAVSQTYRVILNDPKLQKRYIDLTGRIITPEQFQSSYLLAVAKQRSVRNKNAALVEG</sequence>
<reference evidence="4 5" key="1">
    <citation type="submission" date="2013-10" db="EMBL/GenBank/DDBJ databases">
        <authorList>
            <person name="Ichikawa N."/>
            <person name="Kimura A."/>
            <person name="Ohji S."/>
            <person name="Hosoyama A."/>
            <person name="Fujita N."/>
        </authorList>
    </citation>
    <scope>NUCLEOTIDE SEQUENCE [LARGE SCALE GENOMIC DNA]</scope>
    <source>
        <strain evidence="4 5">NBRC 102217</strain>
    </source>
</reference>
<dbReference type="InterPro" id="IPR050407">
    <property type="entry name" value="Geranylgeranyl_reductase"/>
</dbReference>
<gene>
    <name evidence="4" type="ORF">VHA01S_031_00060</name>
</gene>
<feature type="domain" description="FAD-binding" evidence="3">
    <location>
        <begin position="8"/>
        <end position="346"/>
    </location>
</feature>
<dbReference type="InterPro" id="IPR002938">
    <property type="entry name" value="FAD-bd"/>
</dbReference>
<dbReference type="Pfam" id="PF01494">
    <property type="entry name" value="FAD_binding_3"/>
    <property type="match status" value="1"/>
</dbReference>
<dbReference type="GO" id="GO:0071949">
    <property type="term" value="F:FAD binding"/>
    <property type="evidence" value="ECO:0007669"/>
    <property type="project" value="InterPro"/>
</dbReference>
<keyword evidence="5" id="KW-1185">Reference proteome</keyword>
<dbReference type="OrthoDB" id="103324at2"/>
<evidence type="ECO:0000313" key="5">
    <source>
        <dbReference type="Proteomes" id="UP000017800"/>
    </source>
</evidence>
<dbReference type="SUPFAM" id="SSF51905">
    <property type="entry name" value="FAD/NAD(P)-binding domain"/>
    <property type="match status" value="1"/>
</dbReference>
<dbReference type="PRINTS" id="PR00420">
    <property type="entry name" value="RNGMNOXGNASE"/>
</dbReference>
<reference evidence="4 5" key="2">
    <citation type="submission" date="2013-11" db="EMBL/GenBank/DDBJ databases">
        <title>Whole genome shotgun sequence of Vibrio halioticoli NBRC 102217.</title>
        <authorList>
            <person name="Isaki S."/>
            <person name="Kimura A."/>
            <person name="Ohji S."/>
            <person name="Hosoyama A."/>
            <person name="Fujita N."/>
            <person name="Hashimoto M."/>
            <person name="Hosoyama Y."/>
            <person name="Yamazoe A."/>
        </authorList>
    </citation>
    <scope>NUCLEOTIDE SEQUENCE [LARGE SCALE GENOMIC DNA]</scope>
    <source>
        <strain evidence="4 5">NBRC 102217</strain>
    </source>
</reference>
<evidence type="ECO:0000313" key="4">
    <source>
        <dbReference type="EMBL" id="GAD89993.1"/>
    </source>
</evidence>
<organism evidence="4 5">
    <name type="scientific">Vibrio halioticoli NBRC 102217</name>
    <dbReference type="NCBI Taxonomy" id="1219072"/>
    <lineage>
        <taxon>Bacteria</taxon>
        <taxon>Pseudomonadati</taxon>
        <taxon>Pseudomonadota</taxon>
        <taxon>Gammaproteobacteria</taxon>
        <taxon>Vibrionales</taxon>
        <taxon>Vibrionaceae</taxon>
        <taxon>Vibrio</taxon>
    </lineage>
</organism>
<name>V5FEA6_9VIBR</name>
<dbReference type="EMBL" id="BAUJ01000031">
    <property type="protein sequence ID" value="GAD89993.1"/>
    <property type="molecule type" value="Genomic_DNA"/>
</dbReference>
<dbReference type="Proteomes" id="UP000017800">
    <property type="component" value="Unassembled WGS sequence"/>
</dbReference>
<dbReference type="PANTHER" id="PTHR42685:SF22">
    <property type="entry name" value="CONDITIONED MEDIUM FACTOR RECEPTOR 1"/>
    <property type="match status" value="1"/>
</dbReference>
<accession>V5FEA6</accession>
<protein>
    <recommendedName>
        <fullName evidence="2">Protein CbrA</fullName>
    </recommendedName>
</protein>
<proteinExistence type="inferred from homology"/>
<evidence type="ECO:0000259" key="3">
    <source>
        <dbReference type="Pfam" id="PF01494"/>
    </source>
</evidence>
<comment type="caution">
    <text evidence="4">The sequence shown here is derived from an EMBL/GenBank/DDBJ whole genome shotgun (WGS) entry which is preliminary data.</text>
</comment>
<comment type="similarity">
    <text evidence="1">Belongs to the CbrA family.</text>
</comment>